<dbReference type="EMBL" id="CP092418">
    <property type="protein sequence ID" value="USD23587.1"/>
    <property type="molecule type" value="Genomic_DNA"/>
</dbReference>
<keyword evidence="1" id="KW-0328">Glycosyltransferase</keyword>
<dbReference type="SUPFAM" id="SSF48208">
    <property type="entry name" value="Six-hairpin glycosidases"/>
    <property type="match status" value="1"/>
</dbReference>
<feature type="domain" description="Glycosyl hydrolase 94 catalytic" evidence="7">
    <location>
        <begin position="2375"/>
        <end position="2799"/>
    </location>
</feature>
<feature type="compositionally biased region" description="Polar residues" evidence="3">
    <location>
        <begin position="24"/>
        <end position="42"/>
    </location>
</feature>
<keyword evidence="9" id="KW-1185">Reference proteome</keyword>
<dbReference type="Pfam" id="PF06165">
    <property type="entry name" value="GH94_b-supersand"/>
    <property type="match status" value="2"/>
</dbReference>
<feature type="transmembrane region" description="Helical" evidence="4">
    <location>
        <begin position="823"/>
        <end position="845"/>
    </location>
</feature>
<keyword evidence="4" id="KW-0812">Transmembrane</keyword>
<evidence type="ECO:0000313" key="9">
    <source>
        <dbReference type="Proteomes" id="UP001055658"/>
    </source>
</evidence>
<dbReference type="SMART" id="SM01068">
    <property type="entry name" value="CBM_X"/>
    <property type="match status" value="2"/>
</dbReference>
<feature type="transmembrane region" description="Helical" evidence="4">
    <location>
        <begin position="883"/>
        <end position="902"/>
    </location>
</feature>
<organism evidence="8 9">
    <name type="scientific">Microbulbifer variabilis</name>
    <dbReference type="NCBI Taxonomy" id="266805"/>
    <lineage>
        <taxon>Bacteria</taxon>
        <taxon>Pseudomonadati</taxon>
        <taxon>Pseudomonadota</taxon>
        <taxon>Gammaproteobacteria</taxon>
        <taxon>Cellvibrionales</taxon>
        <taxon>Microbulbiferaceae</taxon>
        <taxon>Microbulbifer</taxon>
    </lineage>
</organism>
<dbReference type="InterPro" id="IPR010383">
    <property type="entry name" value="Glyco_hydrolase_94_b-supersand"/>
</dbReference>
<keyword evidence="2" id="KW-0808">Transferase</keyword>
<feature type="domain" description="Glycoamylase-like" evidence="6">
    <location>
        <begin position="1325"/>
        <end position="1536"/>
    </location>
</feature>
<feature type="region of interest" description="Disordered" evidence="3">
    <location>
        <begin position="22"/>
        <end position="46"/>
    </location>
</feature>
<proteinExistence type="predicted"/>
<dbReference type="InterPro" id="IPR033432">
    <property type="entry name" value="GH94_catalytic"/>
</dbReference>
<dbReference type="PANTHER" id="PTHR37469">
    <property type="entry name" value="CELLOBIONIC ACID PHOSPHORYLASE-RELATED"/>
    <property type="match status" value="1"/>
</dbReference>
<dbReference type="Gene3D" id="2.60.420.10">
    <property type="entry name" value="Maltose phosphorylase, domain 3"/>
    <property type="match status" value="1"/>
</dbReference>
<evidence type="ECO:0000259" key="5">
    <source>
        <dbReference type="Pfam" id="PF06165"/>
    </source>
</evidence>
<dbReference type="Gene3D" id="2.70.98.40">
    <property type="entry name" value="Glycoside hydrolase, family 65, N-terminal domain"/>
    <property type="match status" value="2"/>
</dbReference>
<keyword evidence="4" id="KW-1133">Transmembrane helix</keyword>
<feature type="domain" description="Glycosyl hydrolase 94 supersandwich" evidence="5">
    <location>
        <begin position="1583"/>
        <end position="1854"/>
    </location>
</feature>
<dbReference type="PANTHER" id="PTHR37469:SF2">
    <property type="entry name" value="CELLOBIONIC ACID PHOSPHORYLASE"/>
    <property type="match status" value="1"/>
</dbReference>
<dbReference type="InterPro" id="IPR019282">
    <property type="entry name" value="Glycoamylase-like_cons_dom"/>
</dbReference>
<dbReference type="Gene3D" id="1.50.10.140">
    <property type="match status" value="2"/>
</dbReference>
<protein>
    <recommendedName>
        <fullName evidence="10">Cellobiose phosphorylase</fullName>
    </recommendedName>
</protein>
<sequence>MKLRFWKKQGARQGYKFFVHAKSEQSGTQSGSTAHGIGNNSNRDNEQQRLEDIAALAKQHASPVGTGGGYRLRLHLRQLEKHFEKIYRHLATRVEAGEKSTRSEEWLLDNRHVVQEALQLVCESLPVNYLKQLPQVSAEDGSVDLRLHVLADALITDFSQPVDIQSIHLLVEHYQEDAVLTTGELWALPALLRLCLLEHLAQLAEDALGGHTATEEELSVGIASGIISLRELRSCNWRDFVESLSRVEHILRKDPAGAYRRMDFETRDRYRDVIEKLARGSGKTEQQVAQCVVELSDVQETDKRTRHVGYYLIDEGRPQLETLLEYRPGFLQRLHWQLLHKASRIFFSGLALFSIPPLLALAVYLLWSGASIILTLLVLLVTAVPVVGMALALVNGLITHCLPPRLLAKLDFDKGISSEYRTVVVMPVLFADAEDMQRILECLEINFLNNGDRNLVYAVLSDFADADTQSTSEDTALLEIAKASIETLNERHRVDEGRSPFLLLHRERRWNALENCWMGWERKRGKLIEFNRLLSGNEEHSFTTCFGDRKQLQGIRYVITLDADSQMPPDTARRLVGAIAHPLNRAVANSSTQRVVAGYGFLQPRVETDPASSDGTLFSQIFAGDRTVDLYTHAVSDAYQDLFGEAIFTGKGIYDPEVFSQTLAGHLPENAILSHDLIEGAIGGVGLLSDAVFYEQYPPNVFAMLRRSHRWIRGDWQILSWLGKRVPVDSGEHVDNPLPPIQRWQIVDNLRRSLEAPCLLALFLLAWSGWLPGHAWAWTSALLLLSSASVWQELLSMVWRSIADPSRAHLHFRGGPAVLQQRFLHWLLSLVLLPVQAINALDAIVRTLYRLRVSHRHLLQWTSAAHVNRSVSSALTAFGSWRAMWVSPLIALLVTAGLAYWLPASLLPAAPFLLAWLFAPQLLHHINLPRELEPSVLTEEDKRELRLLSRRTWFFFEHFMGPDDHWLPPDNYQEEPLAVLARRTSPTNIGLGLLSILSAYDFGYVDLSLLLARLNNSFDRMRGLERYRGHFLNWYETRELHPLNPRYVSTVDSGNLAGSLLTLASGLESLKSEPLSGRQLVLGITDTLDAMAETLQPVDTDSAPNEIREINAQLAQFRQRLQAGAEHNRWWQTIDDIYERDVPWLQKQMLALIEGDEKNFSAEDLGRLRQWLDELHRHAVAARRYQEALEPWLRLMQVPPKVCREGVKHVRKAYLALADTLKIPVSLSTMPDFCDAAEQQLLQLQKHLAAEPQEHDEAASWCEKMHSALESARENAASYCRDITSLSTRALNWVEEMDFAFLYDRDQHLFHIGYNITDAALDANHYDLLASESRLTGFLAIAKGDVPARHWRHLERPFRHLHRRVVLMSWSATLFEYLMPRLFMETPEHSLIGRACRNAIEVHRKFTGRFELPWGIAESGYYELDSQLHYQYRAFGVPGIGFRRDLGERLVIAPYASMMALPFDAAGVMENLRQLRAEGGYGQFGLYEAIDYGRTAKAIPRRARTVRSYMSHHQGMILLAINNYLHDDIMQQRFHSDVRIAGLTPLLHERLPTARPALRPWQQPGLQRSFHAEGALQSWSALPGRPYPQFNLLSNGHHTLLLGADGSGGSYWHNLALTRWQPDPTQHQGGHWNYVRDLDSGELFSVGLAPCGGDAGHCMANFSPQEVEFQRREAELFCRLHIALSSQHDLEARRLVIKNESNRSRHLLLADYAEVVLAPERDYQRHPAFAKLFVESQYLSDEQVMLYRRRPRSGEEKPIYLAHCALVSADVSHQLGWETDRVRFLGRGGSPARPLALQRGLEGFTGTTGPVLDPVIASAQEISISPHSEVEVIYLTGASKSRRELLAVLRSYRSRPKARWVYDLARMQSEQELHNLRIPAADVYWMMELLSAVLAPSGGLRASSRVLARSHHIQRCLWSRGISGDNPILLLQVRSEQGIDFAEPILQAHTLWSGRGLAIDLVIVDEDSAGYSQQTRDRLQEMIADIRGRTMRKLNGSVVMVPGQELPESDRMGLLAAARVLLDSSAGPVATQLENSATALQAQMQPLPPFVPVQSAGYVQLPTPALQRPNDLIFDNGLGGFSADGREYILHLQAGKPEEPGQRPPAPWVNIIANPNFGCLVSEGGSCCTWSGNSGEHRLTAWNNDPVRDPSGETLYLRDEESAQVWSPTPAPRPAETDYQVRHGAGYTEYRHNSHGLEQSWRITVDRTAPVKIGRLTLKNGWNRPRRLTATYYVEWVMGLTRGNSWAHQVSEFIPESNTLLARNAFVPDAKPGVAFLTASLPPHGLTTDRHEFIGSTGSPQAPEALFRIGLSGRVQSGGDPCAAYQVHIDLAIGETQHIYFVMGEGIDRAQALDLAGEFRDPQRAANSQAEFEQFWENYLGSVQVRVPDKATELMVNRWLPYQTLACRLWGRSGFYQSSGAFGFRDQLQDVQALLWTHPDWTRQHILRTASRQFQDGDVLHWWHENPLRGVRTRCSDDLLWLPFVTAQYIRTTGDYQILDEPVSYLAGAPLGKDEHERYAEFESSDESGSLYEHCCRAIERAGAVGPHGLPVIGNGDWNDGFSRISTTGRGESVWMGWFLLRVCRDMAPLCDYIGDSALAEYYRQLGENFRQQVEDSGWDGAWYRRAYYDDGSPIGSKDSDECKIDLIAQTWSVLSQQEPTERSRKAMESADQHLVNECARQILLLKPPFNKTKKDPGYIKGYPPGIRENGGQYTHAATWAVWAAAGLGQSERAWHYFNLLNPITHTDTLEGVKRYRTEPYVLAGDVYGVAPHVGRGGWTWYSGASGWLYRSALEALLGAKILDGDHLVIEPCLPQTWHNYHLSLRFGSSRYEIDISNCGGCPREIESLTLDGERLTSGEIPLKDSGQEHQVALVFKPVFNPPK</sequence>
<dbReference type="InterPro" id="IPR037018">
    <property type="entry name" value="GH65_N"/>
</dbReference>
<evidence type="ECO:0000259" key="7">
    <source>
        <dbReference type="Pfam" id="PF17167"/>
    </source>
</evidence>
<evidence type="ECO:0008006" key="10">
    <source>
        <dbReference type="Google" id="ProtNLM"/>
    </source>
</evidence>
<keyword evidence="4" id="KW-0472">Membrane</keyword>
<feature type="transmembrane region" description="Helical" evidence="4">
    <location>
        <begin position="345"/>
        <end position="367"/>
    </location>
</feature>
<dbReference type="InterPro" id="IPR052047">
    <property type="entry name" value="GH94_Enzymes"/>
</dbReference>
<feature type="domain" description="Glycosyl hydrolase 94 supersandwich" evidence="5">
    <location>
        <begin position="2100"/>
        <end position="2362"/>
    </location>
</feature>
<evidence type="ECO:0000256" key="1">
    <source>
        <dbReference type="ARBA" id="ARBA00022676"/>
    </source>
</evidence>
<dbReference type="InterPro" id="IPR037824">
    <property type="entry name" value="GH94N_2_NdvB"/>
</dbReference>
<dbReference type="RefSeq" id="WP_252085932.1">
    <property type="nucleotide sequence ID" value="NZ_CP092418.1"/>
</dbReference>
<dbReference type="Gene3D" id="1.50.10.10">
    <property type="match status" value="1"/>
</dbReference>
<evidence type="ECO:0000256" key="2">
    <source>
        <dbReference type="ARBA" id="ARBA00022679"/>
    </source>
</evidence>
<evidence type="ECO:0000313" key="8">
    <source>
        <dbReference type="EMBL" id="USD23587.1"/>
    </source>
</evidence>
<feature type="transmembrane region" description="Helical" evidence="4">
    <location>
        <begin position="373"/>
        <end position="398"/>
    </location>
</feature>
<reference evidence="8" key="1">
    <citation type="submission" date="2022-02" db="EMBL/GenBank/DDBJ databases">
        <title>Coral-associated bacteria.</title>
        <authorList>
            <person name="Tang K."/>
            <person name="Wang X."/>
        </authorList>
    </citation>
    <scope>NUCLEOTIDE SEQUENCE</scope>
    <source>
        <strain evidence="8">SCSIO 43006</strain>
    </source>
</reference>
<dbReference type="Pfam" id="PF17167">
    <property type="entry name" value="Glyco_hydro_94"/>
    <property type="match status" value="1"/>
</dbReference>
<name>A0ABY4VH26_9GAMM</name>
<dbReference type="CDD" id="cd11756">
    <property type="entry name" value="GH94N_ChvB_NdvB_1_like"/>
    <property type="match status" value="1"/>
</dbReference>
<gene>
    <name evidence="8" type="ORF">MJO52_10720</name>
</gene>
<dbReference type="Pfam" id="PF10091">
    <property type="entry name" value="Glycoamylase"/>
    <property type="match status" value="1"/>
</dbReference>
<dbReference type="InterPro" id="IPR008928">
    <property type="entry name" value="6-hairpin_glycosidase_sf"/>
</dbReference>
<evidence type="ECO:0000256" key="3">
    <source>
        <dbReference type="SAM" id="MobiDB-lite"/>
    </source>
</evidence>
<dbReference type="SUPFAM" id="SSF74650">
    <property type="entry name" value="Galactose mutarotase-like"/>
    <property type="match status" value="2"/>
</dbReference>
<dbReference type="Proteomes" id="UP001055658">
    <property type="component" value="Chromosome"/>
</dbReference>
<evidence type="ECO:0000256" key="4">
    <source>
        <dbReference type="SAM" id="Phobius"/>
    </source>
</evidence>
<accession>A0ABY4VH26</accession>
<dbReference type="InterPro" id="IPR012341">
    <property type="entry name" value="6hp_glycosidase-like_sf"/>
</dbReference>
<evidence type="ECO:0000259" key="6">
    <source>
        <dbReference type="Pfam" id="PF10091"/>
    </source>
</evidence>
<dbReference type="InterPro" id="IPR011013">
    <property type="entry name" value="Gal_mutarotase_sf_dom"/>
</dbReference>